<dbReference type="AlphaFoldDB" id="A0A9P4J692"/>
<dbReference type="GO" id="GO:0000294">
    <property type="term" value="P:nuclear-transcribed mRNA catabolic process, RNase MRP-dependent"/>
    <property type="evidence" value="ECO:0007669"/>
    <property type="project" value="TreeGrafter"/>
</dbReference>
<dbReference type="Pfam" id="PF20976">
    <property type="entry name" value="Pop8"/>
    <property type="match status" value="1"/>
</dbReference>
<gene>
    <name evidence="3" type="ORF">K461DRAFT_291104</name>
</gene>
<dbReference type="PANTHER" id="PTHR28173">
    <property type="entry name" value="RIBONUCLEASES P/MRP PROTEIN SUBUNIT POP8"/>
    <property type="match status" value="1"/>
</dbReference>
<comment type="caution">
    <text evidence="3">The sequence shown here is derived from an EMBL/GenBank/DDBJ whole genome shotgun (WGS) entry which is preliminary data.</text>
</comment>
<feature type="domain" description="Ribonucleases P/MRP subunit Pop8-like" evidence="2">
    <location>
        <begin position="54"/>
        <end position="136"/>
    </location>
</feature>
<protein>
    <recommendedName>
        <fullName evidence="2">Ribonucleases P/MRP subunit Pop8-like domain-containing protein</fullName>
    </recommendedName>
</protein>
<dbReference type="EMBL" id="ML996082">
    <property type="protein sequence ID" value="KAF2156158.1"/>
    <property type="molecule type" value="Genomic_DNA"/>
</dbReference>
<dbReference type="InterPro" id="IPR049128">
    <property type="entry name" value="Pop8-like_dom"/>
</dbReference>
<dbReference type="GO" id="GO:0000171">
    <property type="term" value="F:ribonuclease MRP activity"/>
    <property type="evidence" value="ECO:0007669"/>
    <property type="project" value="TreeGrafter"/>
</dbReference>
<evidence type="ECO:0000313" key="3">
    <source>
        <dbReference type="EMBL" id="KAF2156158.1"/>
    </source>
</evidence>
<sequence>MSRDKPMAEVGPKQNEDAAISDSELNEDDTTVTRKRKKSKPSTVISQMTLRKPEWAYIHLRLISPSSLVAHAAGNSTLTPVDEVTVYMHIQSALKSFLGVHGTAITLDFLRVKGHDIWIRTPRQDVNALVAAVGGWIGSSGEALRIMDWGSWGPNEGRNGKELFND</sequence>
<dbReference type="GO" id="GO:0004526">
    <property type="term" value="F:ribonuclease P activity"/>
    <property type="evidence" value="ECO:0007669"/>
    <property type="project" value="TreeGrafter"/>
</dbReference>
<proteinExistence type="predicted"/>
<dbReference type="InterPro" id="IPR020347">
    <property type="entry name" value="Pop8"/>
</dbReference>
<evidence type="ECO:0000259" key="2">
    <source>
        <dbReference type="Pfam" id="PF20976"/>
    </source>
</evidence>
<organism evidence="3 4">
    <name type="scientific">Myriangium duriaei CBS 260.36</name>
    <dbReference type="NCBI Taxonomy" id="1168546"/>
    <lineage>
        <taxon>Eukaryota</taxon>
        <taxon>Fungi</taxon>
        <taxon>Dikarya</taxon>
        <taxon>Ascomycota</taxon>
        <taxon>Pezizomycotina</taxon>
        <taxon>Dothideomycetes</taxon>
        <taxon>Dothideomycetidae</taxon>
        <taxon>Myriangiales</taxon>
        <taxon>Myriangiaceae</taxon>
        <taxon>Myriangium</taxon>
    </lineage>
</organism>
<dbReference type="GO" id="GO:0005655">
    <property type="term" value="C:nucleolar ribonuclease P complex"/>
    <property type="evidence" value="ECO:0007669"/>
    <property type="project" value="InterPro"/>
</dbReference>
<keyword evidence="4" id="KW-1185">Reference proteome</keyword>
<evidence type="ECO:0000256" key="1">
    <source>
        <dbReference type="SAM" id="MobiDB-lite"/>
    </source>
</evidence>
<dbReference type="GO" id="GO:0008033">
    <property type="term" value="P:tRNA processing"/>
    <property type="evidence" value="ECO:0007669"/>
    <property type="project" value="InterPro"/>
</dbReference>
<accession>A0A9P4J692</accession>
<dbReference type="OrthoDB" id="5530243at2759"/>
<name>A0A9P4J692_9PEZI</name>
<dbReference type="GO" id="GO:0000172">
    <property type="term" value="C:ribonuclease MRP complex"/>
    <property type="evidence" value="ECO:0007669"/>
    <property type="project" value="InterPro"/>
</dbReference>
<evidence type="ECO:0000313" key="4">
    <source>
        <dbReference type="Proteomes" id="UP000799439"/>
    </source>
</evidence>
<feature type="region of interest" description="Disordered" evidence="1">
    <location>
        <begin position="1"/>
        <end position="45"/>
    </location>
</feature>
<dbReference type="PANTHER" id="PTHR28173:SF1">
    <property type="entry name" value="RIBONUCLEASES P_MRP PROTEIN SUBUNIT POP8"/>
    <property type="match status" value="1"/>
</dbReference>
<dbReference type="Proteomes" id="UP000799439">
    <property type="component" value="Unassembled WGS sequence"/>
</dbReference>
<reference evidence="3" key="1">
    <citation type="journal article" date="2020" name="Stud. Mycol.">
        <title>101 Dothideomycetes genomes: a test case for predicting lifestyles and emergence of pathogens.</title>
        <authorList>
            <person name="Haridas S."/>
            <person name="Albert R."/>
            <person name="Binder M."/>
            <person name="Bloem J."/>
            <person name="Labutti K."/>
            <person name="Salamov A."/>
            <person name="Andreopoulos B."/>
            <person name="Baker S."/>
            <person name="Barry K."/>
            <person name="Bills G."/>
            <person name="Bluhm B."/>
            <person name="Cannon C."/>
            <person name="Castanera R."/>
            <person name="Culley D."/>
            <person name="Daum C."/>
            <person name="Ezra D."/>
            <person name="Gonzalez J."/>
            <person name="Henrissat B."/>
            <person name="Kuo A."/>
            <person name="Liang C."/>
            <person name="Lipzen A."/>
            <person name="Lutzoni F."/>
            <person name="Magnuson J."/>
            <person name="Mondo S."/>
            <person name="Nolan M."/>
            <person name="Ohm R."/>
            <person name="Pangilinan J."/>
            <person name="Park H.-J."/>
            <person name="Ramirez L."/>
            <person name="Alfaro M."/>
            <person name="Sun H."/>
            <person name="Tritt A."/>
            <person name="Yoshinaga Y."/>
            <person name="Zwiers L.-H."/>
            <person name="Turgeon B."/>
            <person name="Goodwin S."/>
            <person name="Spatafora J."/>
            <person name="Crous P."/>
            <person name="Grigoriev I."/>
        </authorList>
    </citation>
    <scope>NUCLEOTIDE SEQUENCE</scope>
    <source>
        <strain evidence="3">CBS 260.36</strain>
    </source>
</reference>
<dbReference type="GO" id="GO:0034965">
    <property type="term" value="P:intronic box C/D snoRNA processing"/>
    <property type="evidence" value="ECO:0007669"/>
    <property type="project" value="TreeGrafter"/>
</dbReference>